<evidence type="ECO:0000259" key="8">
    <source>
        <dbReference type="Pfam" id="PF01425"/>
    </source>
</evidence>
<dbReference type="InterPro" id="IPR000120">
    <property type="entry name" value="Amidase"/>
</dbReference>
<name>A0A3D8L720_9BACT</name>
<gene>
    <name evidence="7" type="primary">gatA</name>
    <name evidence="9" type="ORF">DXT99_20930</name>
</gene>
<comment type="catalytic activity">
    <reaction evidence="7">
        <text>L-glutamyl-tRNA(Gln) + L-glutamine + ATP + H2O = L-glutaminyl-tRNA(Gln) + L-glutamate + ADP + phosphate + H(+)</text>
        <dbReference type="Rhea" id="RHEA:17521"/>
        <dbReference type="Rhea" id="RHEA-COMP:9681"/>
        <dbReference type="Rhea" id="RHEA-COMP:9684"/>
        <dbReference type="ChEBI" id="CHEBI:15377"/>
        <dbReference type="ChEBI" id="CHEBI:15378"/>
        <dbReference type="ChEBI" id="CHEBI:29985"/>
        <dbReference type="ChEBI" id="CHEBI:30616"/>
        <dbReference type="ChEBI" id="CHEBI:43474"/>
        <dbReference type="ChEBI" id="CHEBI:58359"/>
        <dbReference type="ChEBI" id="CHEBI:78520"/>
        <dbReference type="ChEBI" id="CHEBI:78521"/>
        <dbReference type="ChEBI" id="CHEBI:456216"/>
        <dbReference type="EC" id="6.3.5.7"/>
    </reaction>
</comment>
<dbReference type="InterPro" id="IPR023631">
    <property type="entry name" value="Amidase_dom"/>
</dbReference>
<accession>A0A3D8L720</accession>
<dbReference type="EC" id="6.3.5.7" evidence="7"/>
<dbReference type="GO" id="GO:0006412">
    <property type="term" value="P:translation"/>
    <property type="evidence" value="ECO:0007669"/>
    <property type="project" value="UniProtKB-UniRule"/>
</dbReference>
<keyword evidence="4 7" id="KW-0547">Nucleotide-binding</keyword>
<keyword evidence="9" id="KW-0808">Transferase</keyword>
<dbReference type="GO" id="GO:0005524">
    <property type="term" value="F:ATP binding"/>
    <property type="evidence" value="ECO:0007669"/>
    <property type="project" value="UniProtKB-KW"/>
</dbReference>
<dbReference type="InterPro" id="IPR004412">
    <property type="entry name" value="GatA"/>
</dbReference>
<evidence type="ECO:0000256" key="5">
    <source>
        <dbReference type="ARBA" id="ARBA00022840"/>
    </source>
</evidence>
<organism evidence="9 10">
    <name type="scientific">Pontibacter diazotrophicus</name>
    <dbReference type="NCBI Taxonomy" id="1400979"/>
    <lineage>
        <taxon>Bacteria</taxon>
        <taxon>Pseudomonadati</taxon>
        <taxon>Bacteroidota</taxon>
        <taxon>Cytophagia</taxon>
        <taxon>Cytophagales</taxon>
        <taxon>Hymenobacteraceae</taxon>
        <taxon>Pontibacter</taxon>
    </lineage>
</organism>
<dbReference type="HAMAP" id="MF_00120">
    <property type="entry name" value="GatA"/>
    <property type="match status" value="1"/>
</dbReference>
<evidence type="ECO:0000256" key="2">
    <source>
        <dbReference type="ARBA" id="ARBA00014428"/>
    </source>
</evidence>
<evidence type="ECO:0000256" key="6">
    <source>
        <dbReference type="ARBA" id="ARBA00022917"/>
    </source>
</evidence>
<keyword evidence="3 7" id="KW-0436">Ligase</keyword>
<sequence length="478" mass="52141">MRQYNSLHDIRTDIANGQITCRQLVEHYLQNIKEKAELNAFLEVFEQEAITQADIVDHKIANGTAGKLAGMVIGIKDVLAYKGHSLQASSKILDGFKSLYNASAVERLIQEDAIIIGRQNCDEFAMGASNESSAFGNVLNADDTSRVPGGSSGGSAVAVQADLCLVSIGSDTGGSVRQPAAFCGVVGFKPTYSRISRYGLIAYASSFDQIGFIAKSVADAALLLEVVAGKDGMDSTASERDVPAYSELLSTDKKYKIGYIRDCFENEGLDAEVKEAILGVKEMLKDDGHQVEAVDFPYLDYIVPTYYILTTAEASSNLGRYDGVKYGFRSGNVTDLTSLYKKTRAEGFGHEVQRRIMLGTFVLSADYYDAYYTKAQKVRRLIKEKTDELLQEYDFLILPTAPTTAFKIGENIENPLAMYLADIFTVQASLAGVPAISIPAGRDANGLSIGLQLMTRSFEEPQLLAFSNYIMDKITVEA</sequence>
<dbReference type="GO" id="GO:0030956">
    <property type="term" value="C:glutamyl-tRNA(Gln) amidotransferase complex"/>
    <property type="evidence" value="ECO:0007669"/>
    <property type="project" value="InterPro"/>
</dbReference>
<dbReference type="PANTHER" id="PTHR11895:SF151">
    <property type="entry name" value="GLUTAMYL-TRNA(GLN) AMIDOTRANSFERASE SUBUNIT A"/>
    <property type="match status" value="1"/>
</dbReference>
<dbReference type="GO" id="GO:0016740">
    <property type="term" value="F:transferase activity"/>
    <property type="evidence" value="ECO:0007669"/>
    <property type="project" value="UniProtKB-KW"/>
</dbReference>
<dbReference type="Pfam" id="PF01425">
    <property type="entry name" value="Amidase"/>
    <property type="match status" value="1"/>
</dbReference>
<evidence type="ECO:0000313" key="10">
    <source>
        <dbReference type="Proteomes" id="UP000256708"/>
    </source>
</evidence>
<comment type="similarity">
    <text evidence="7">Belongs to the amidase family. GatA subfamily.</text>
</comment>
<dbReference type="SUPFAM" id="SSF75304">
    <property type="entry name" value="Amidase signature (AS) enzymes"/>
    <property type="match status" value="1"/>
</dbReference>
<evidence type="ECO:0000313" key="9">
    <source>
        <dbReference type="EMBL" id="RDV13210.1"/>
    </source>
</evidence>
<dbReference type="RefSeq" id="WP_115567539.1">
    <property type="nucleotide sequence ID" value="NZ_QRGR01000027.1"/>
</dbReference>
<dbReference type="Proteomes" id="UP000256708">
    <property type="component" value="Unassembled WGS sequence"/>
</dbReference>
<dbReference type="NCBIfam" id="TIGR00132">
    <property type="entry name" value="gatA"/>
    <property type="match status" value="1"/>
</dbReference>
<dbReference type="OrthoDB" id="9811471at2"/>
<dbReference type="PANTHER" id="PTHR11895">
    <property type="entry name" value="TRANSAMIDASE"/>
    <property type="match status" value="1"/>
</dbReference>
<keyword evidence="10" id="KW-1185">Reference proteome</keyword>
<dbReference type="EMBL" id="QRGR01000027">
    <property type="protein sequence ID" value="RDV13210.1"/>
    <property type="molecule type" value="Genomic_DNA"/>
</dbReference>
<comment type="function">
    <text evidence="7">Allows the formation of correctly charged Gln-tRNA(Gln) through the transamidation of misacylated Glu-tRNA(Gln) in organisms which lack glutaminyl-tRNA synthetase. The reaction takes place in the presence of glutamine and ATP through an activated gamma-phospho-Glu-tRNA(Gln).</text>
</comment>
<proteinExistence type="inferred from homology"/>
<evidence type="ECO:0000256" key="4">
    <source>
        <dbReference type="ARBA" id="ARBA00022741"/>
    </source>
</evidence>
<dbReference type="InterPro" id="IPR036928">
    <property type="entry name" value="AS_sf"/>
</dbReference>
<dbReference type="GO" id="GO:0050567">
    <property type="term" value="F:glutaminyl-tRNA synthase (glutamine-hydrolyzing) activity"/>
    <property type="evidence" value="ECO:0007669"/>
    <property type="project" value="UniProtKB-UniRule"/>
</dbReference>
<protein>
    <recommendedName>
        <fullName evidence="2 7">Glutamyl-tRNA(Gln) amidotransferase subunit A</fullName>
        <shortName evidence="7">Glu-ADT subunit A</shortName>
        <ecNumber evidence="7">6.3.5.7</ecNumber>
    </recommendedName>
</protein>
<feature type="active site" description="Charge relay system" evidence="7">
    <location>
        <position position="151"/>
    </location>
</feature>
<feature type="domain" description="Amidase" evidence="8">
    <location>
        <begin position="24"/>
        <end position="464"/>
    </location>
</feature>
<evidence type="ECO:0000256" key="3">
    <source>
        <dbReference type="ARBA" id="ARBA00022598"/>
    </source>
</evidence>
<keyword evidence="6 7" id="KW-0648">Protein biosynthesis</keyword>
<evidence type="ECO:0000256" key="7">
    <source>
        <dbReference type="HAMAP-Rule" id="MF_00120"/>
    </source>
</evidence>
<keyword evidence="5 7" id="KW-0067">ATP-binding</keyword>
<reference evidence="10" key="1">
    <citation type="submission" date="2018-08" db="EMBL/GenBank/DDBJ databases">
        <authorList>
            <person name="Liu Z.-W."/>
            <person name="Du Z.-J."/>
        </authorList>
    </citation>
    <scope>NUCLEOTIDE SEQUENCE [LARGE SCALE GENOMIC DNA]</scope>
    <source>
        <strain evidence="10">H4X</strain>
    </source>
</reference>
<feature type="active site" description="Acyl-ester intermediate" evidence="7">
    <location>
        <position position="175"/>
    </location>
</feature>
<comment type="caution">
    <text evidence="9">The sequence shown here is derived from an EMBL/GenBank/DDBJ whole genome shotgun (WGS) entry which is preliminary data.</text>
</comment>
<dbReference type="AlphaFoldDB" id="A0A3D8L720"/>
<evidence type="ECO:0000256" key="1">
    <source>
        <dbReference type="ARBA" id="ARBA00011123"/>
    </source>
</evidence>
<feature type="active site" description="Charge relay system" evidence="7">
    <location>
        <position position="76"/>
    </location>
</feature>
<dbReference type="Gene3D" id="3.90.1300.10">
    <property type="entry name" value="Amidase signature (AS) domain"/>
    <property type="match status" value="1"/>
</dbReference>
<comment type="subunit">
    <text evidence="1 7">Heterotrimer of A, B and C subunits.</text>
</comment>